<sequence>MRPIVLAVDPEEKSEDADDESRDRFIQYTESLLDVNGEGDFFIRRSFGTWRRSDMIHVKLYMHRDAWRRLVENPTIRPDIDREIETRILTREEIQRANSALDRDTYGWLDGQHRYTGESPFFSPREIWTSDRDNTPLFLVRWALQVEREVLVGELYRLWSDLMQVARELRPRPKGFSTLLCGRRGETPGRYDIFVALEIDYADYHQSFDLPPRSRYTEQGKRSYHAPRGKR</sequence>
<evidence type="ECO:0000313" key="2">
    <source>
        <dbReference type="EMBL" id="PRP81180.1"/>
    </source>
</evidence>
<comment type="caution">
    <text evidence="2">The sequence shown here is derived from an EMBL/GenBank/DDBJ whole genome shotgun (WGS) entry which is preliminary data.</text>
</comment>
<feature type="region of interest" description="Disordered" evidence="1">
    <location>
        <begin position="212"/>
        <end position="231"/>
    </location>
</feature>
<accession>A0A2P6NB56</accession>
<proteinExistence type="predicted"/>
<keyword evidence="3" id="KW-1185">Reference proteome</keyword>
<gene>
    <name evidence="2" type="ORF">PROFUN_02014</name>
</gene>
<dbReference type="EMBL" id="MDYQ01000129">
    <property type="protein sequence ID" value="PRP81180.1"/>
    <property type="molecule type" value="Genomic_DNA"/>
</dbReference>
<protein>
    <submittedName>
        <fullName evidence="2">Uncharacterized protein</fullName>
    </submittedName>
</protein>
<reference evidence="2 3" key="1">
    <citation type="journal article" date="2018" name="Genome Biol. Evol.">
        <title>Multiple Roots of Fruiting Body Formation in Amoebozoa.</title>
        <authorList>
            <person name="Hillmann F."/>
            <person name="Forbes G."/>
            <person name="Novohradska S."/>
            <person name="Ferling I."/>
            <person name="Riege K."/>
            <person name="Groth M."/>
            <person name="Westermann M."/>
            <person name="Marz M."/>
            <person name="Spaller T."/>
            <person name="Winckler T."/>
            <person name="Schaap P."/>
            <person name="Glockner G."/>
        </authorList>
    </citation>
    <scope>NUCLEOTIDE SEQUENCE [LARGE SCALE GENOMIC DNA]</scope>
    <source>
        <strain evidence="2 3">Jena</strain>
    </source>
</reference>
<dbReference type="Proteomes" id="UP000241769">
    <property type="component" value="Unassembled WGS sequence"/>
</dbReference>
<dbReference type="InParanoid" id="A0A2P6NB56"/>
<evidence type="ECO:0000256" key="1">
    <source>
        <dbReference type="SAM" id="MobiDB-lite"/>
    </source>
</evidence>
<dbReference type="AlphaFoldDB" id="A0A2P6NB56"/>
<organism evidence="2 3">
    <name type="scientific">Planoprotostelium fungivorum</name>
    <dbReference type="NCBI Taxonomy" id="1890364"/>
    <lineage>
        <taxon>Eukaryota</taxon>
        <taxon>Amoebozoa</taxon>
        <taxon>Evosea</taxon>
        <taxon>Variosea</taxon>
        <taxon>Cavosteliida</taxon>
        <taxon>Cavosteliaceae</taxon>
        <taxon>Planoprotostelium</taxon>
    </lineage>
</organism>
<name>A0A2P6NB56_9EUKA</name>
<evidence type="ECO:0000313" key="3">
    <source>
        <dbReference type="Proteomes" id="UP000241769"/>
    </source>
</evidence>
<feature type="compositionally biased region" description="Basic residues" evidence="1">
    <location>
        <begin position="222"/>
        <end position="231"/>
    </location>
</feature>